<dbReference type="OrthoDB" id="9804504at2"/>
<sequence>MSKLVPPHGGKGLVICKLEGAELEAEQKKAEGLKKIEISDRVKGDTIMMGIGGFSPLSGFMKKADWESVCEKMLLSDGTFWPVPVVCDTNDEDVKEGDEVALVGKDGVIYATMKVEEKYELTEDRKKWECEMVFKGNGEDSEKFWDVALEDHPGVQMVMAQGKYNLAGPVKVLSEGDYAERFPGVYMTPAQIREEMDKRNWGKVAALQLRNPMHRSHEYLAKLGVETCDGVVIHSLIGNLKPGDIPADVRIKCIQTLIDNYFVKDFVINAGYPLDMRYAGPREALLHATFRQNYGVSEMLIGRDHAGVGDFYTLFEAQEIFDKIPYAAPEEACKVPGKALETRPMKIDWTFYCFKCDGMASMKTCPHTKEDRVILSGTKLRKALSEGAEVPDHFGRDEVLAILRDYYEGLTEKVEIKMQGAASGDAMK</sequence>
<proteinExistence type="inferred from homology"/>
<dbReference type="Gene3D" id="3.10.400.10">
    <property type="entry name" value="Sulfate adenylyltransferase"/>
    <property type="match status" value="1"/>
</dbReference>
<dbReference type="InterPro" id="IPR015947">
    <property type="entry name" value="PUA-like_sf"/>
</dbReference>
<dbReference type="Pfam" id="PF01747">
    <property type="entry name" value="ATP-sulfurylase"/>
    <property type="match status" value="1"/>
</dbReference>
<dbReference type="InterPro" id="IPR014729">
    <property type="entry name" value="Rossmann-like_a/b/a_fold"/>
</dbReference>
<feature type="domain" description="ATP-sulfurylase PUA-like" evidence="12">
    <location>
        <begin position="6"/>
        <end position="174"/>
    </location>
</feature>
<dbReference type="EC" id="2.7.7.4" evidence="2"/>
<reference evidence="13 14" key="1">
    <citation type="submission" date="2018-06" db="EMBL/GenBank/DDBJ databases">
        <title>Complete genome of Desulfovibrio indonesiensis P37SLT.</title>
        <authorList>
            <person name="Crispim J.S."/>
            <person name="Vidigal P.M.P."/>
            <person name="Silva L.C.F."/>
            <person name="Laguardia C.N."/>
            <person name="Araujo L.C."/>
            <person name="Dias R.S."/>
            <person name="Sousa M.P."/>
            <person name="Paula S.O."/>
            <person name="Silva C."/>
        </authorList>
    </citation>
    <scope>NUCLEOTIDE SEQUENCE [LARGE SCALE GENOMIC DNA]</scope>
    <source>
        <strain evidence="13 14">P37SLT</strain>
    </source>
</reference>
<dbReference type="PANTHER" id="PTHR43509:SF1">
    <property type="entry name" value="SULFATE ADENYLYLTRANSFERASE"/>
    <property type="match status" value="1"/>
</dbReference>
<dbReference type="AlphaFoldDB" id="A0A7M3MCJ8"/>
<comment type="similarity">
    <text evidence="8">Belongs to the sulfate adenylyltransferase family.</text>
</comment>
<evidence type="ECO:0000256" key="10">
    <source>
        <dbReference type="ARBA" id="ARBA00049370"/>
    </source>
</evidence>
<dbReference type="InterPro" id="IPR002650">
    <property type="entry name" value="Sulphate_adenylyltransferase"/>
</dbReference>
<evidence type="ECO:0000256" key="1">
    <source>
        <dbReference type="ARBA" id="ARBA00005048"/>
    </source>
</evidence>
<comment type="catalytic activity">
    <reaction evidence="10">
        <text>sulfate + ATP + H(+) = adenosine 5'-phosphosulfate + diphosphate</text>
        <dbReference type="Rhea" id="RHEA:18133"/>
        <dbReference type="ChEBI" id="CHEBI:15378"/>
        <dbReference type="ChEBI" id="CHEBI:16189"/>
        <dbReference type="ChEBI" id="CHEBI:30616"/>
        <dbReference type="ChEBI" id="CHEBI:33019"/>
        <dbReference type="ChEBI" id="CHEBI:58243"/>
        <dbReference type="EC" id="2.7.7.4"/>
    </reaction>
</comment>
<dbReference type="SUPFAM" id="SSF52374">
    <property type="entry name" value="Nucleotidylyl transferase"/>
    <property type="match status" value="1"/>
</dbReference>
<name>A0A7M3MCJ8_9BACT</name>
<evidence type="ECO:0000256" key="7">
    <source>
        <dbReference type="ARBA" id="ARBA00031812"/>
    </source>
</evidence>
<evidence type="ECO:0000256" key="3">
    <source>
        <dbReference type="ARBA" id="ARBA00022679"/>
    </source>
</evidence>
<dbReference type="RefSeq" id="WP_144303624.1">
    <property type="nucleotide sequence ID" value="NZ_QMIE01000012.1"/>
</dbReference>
<evidence type="ECO:0000256" key="6">
    <source>
        <dbReference type="ARBA" id="ARBA00022840"/>
    </source>
</evidence>
<protein>
    <recommendedName>
        <fullName evidence="2">sulfate adenylyltransferase</fullName>
        <ecNumber evidence="2">2.7.7.4</ecNumber>
    </recommendedName>
    <alternativeName>
        <fullName evidence="9">ATP-sulfurylase</fullName>
    </alternativeName>
    <alternativeName>
        <fullName evidence="7">Sulfate adenylate transferase</fullName>
    </alternativeName>
</protein>
<dbReference type="CDD" id="cd00517">
    <property type="entry name" value="ATPS"/>
    <property type="match status" value="1"/>
</dbReference>
<dbReference type="Pfam" id="PF14306">
    <property type="entry name" value="PUA_2"/>
    <property type="match status" value="1"/>
</dbReference>
<dbReference type="GO" id="GO:0004781">
    <property type="term" value="F:sulfate adenylyltransferase (ATP) activity"/>
    <property type="evidence" value="ECO:0007669"/>
    <property type="project" value="UniProtKB-EC"/>
</dbReference>
<dbReference type="InterPro" id="IPR024951">
    <property type="entry name" value="Sulfurylase_cat_dom"/>
</dbReference>
<keyword evidence="6" id="KW-0067">ATP-binding</keyword>
<dbReference type="InterPro" id="IPR025980">
    <property type="entry name" value="ATP-Sase_PUA-like_dom"/>
</dbReference>
<evidence type="ECO:0000259" key="11">
    <source>
        <dbReference type="Pfam" id="PF01747"/>
    </source>
</evidence>
<evidence type="ECO:0000256" key="8">
    <source>
        <dbReference type="ARBA" id="ARBA00037980"/>
    </source>
</evidence>
<dbReference type="SUPFAM" id="SSF88697">
    <property type="entry name" value="PUA domain-like"/>
    <property type="match status" value="1"/>
</dbReference>
<evidence type="ECO:0000256" key="2">
    <source>
        <dbReference type="ARBA" id="ARBA00012391"/>
    </source>
</evidence>
<feature type="domain" description="Sulphate adenylyltransferase catalytic" evidence="11">
    <location>
        <begin position="185"/>
        <end position="405"/>
    </location>
</feature>
<comment type="caution">
    <text evidence="13">The sequence shown here is derived from an EMBL/GenBank/DDBJ whole genome shotgun (WGS) entry which is preliminary data.</text>
</comment>
<evidence type="ECO:0000256" key="5">
    <source>
        <dbReference type="ARBA" id="ARBA00022741"/>
    </source>
</evidence>
<dbReference type="GO" id="GO:0005524">
    <property type="term" value="F:ATP binding"/>
    <property type="evidence" value="ECO:0007669"/>
    <property type="project" value="UniProtKB-KW"/>
</dbReference>
<dbReference type="PANTHER" id="PTHR43509">
    <property type="match status" value="1"/>
</dbReference>
<organism evidence="13 14">
    <name type="scientific">Oceanidesulfovibrio indonesiensis</name>
    <dbReference type="NCBI Taxonomy" id="54767"/>
    <lineage>
        <taxon>Bacteria</taxon>
        <taxon>Pseudomonadati</taxon>
        <taxon>Thermodesulfobacteriota</taxon>
        <taxon>Desulfovibrionia</taxon>
        <taxon>Desulfovibrionales</taxon>
        <taxon>Desulfovibrionaceae</taxon>
        <taxon>Oceanidesulfovibrio</taxon>
    </lineage>
</organism>
<evidence type="ECO:0000256" key="9">
    <source>
        <dbReference type="ARBA" id="ARBA00041598"/>
    </source>
</evidence>
<keyword evidence="14" id="KW-1185">Reference proteome</keyword>
<comment type="pathway">
    <text evidence="1">Sulfur metabolism; hydrogen sulfide biosynthesis; sulfite from sulfate: step 1/3.</text>
</comment>
<evidence type="ECO:0000313" key="13">
    <source>
        <dbReference type="EMBL" id="TVM16199.1"/>
    </source>
</evidence>
<keyword evidence="4 13" id="KW-0548">Nucleotidyltransferase</keyword>
<dbReference type="EMBL" id="QMIE01000012">
    <property type="protein sequence ID" value="TVM16199.1"/>
    <property type="molecule type" value="Genomic_DNA"/>
</dbReference>
<dbReference type="GO" id="GO:0000103">
    <property type="term" value="P:sulfate assimilation"/>
    <property type="evidence" value="ECO:0007669"/>
    <property type="project" value="InterPro"/>
</dbReference>
<keyword evidence="3 13" id="KW-0808">Transferase</keyword>
<evidence type="ECO:0000259" key="12">
    <source>
        <dbReference type="Pfam" id="PF14306"/>
    </source>
</evidence>
<gene>
    <name evidence="13" type="primary">sat</name>
    <name evidence="13" type="ORF">DPQ33_12820</name>
</gene>
<dbReference type="Gene3D" id="3.40.50.620">
    <property type="entry name" value="HUPs"/>
    <property type="match status" value="1"/>
</dbReference>
<accession>A0A7M3MCJ8</accession>
<dbReference type="NCBIfam" id="TIGR00339">
    <property type="entry name" value="sopT"/>
    <property type="match status" value="1"/>
</dbReference>
<dbReference type="Proteomes" id="UP000448292">
    <property type="component" value="Unassembled WGS sequence"/>
</dbReference>
<dbReference type="NCBIfam" id="NF003166">
    <property type="entry name" value="PRK04149.1"/>
    <property type="match status" value="1"/>
</dbReference>
<keyword evidence="5" id="KW-0547">Nucleotide-binding</keyword>
<evidence type="ECO:0000256" key="4">
    <source>
        <dbReference type="ARBA" id="ARBA00022695"/>
    </source>
</evidence>
<evidence type="ECO:0000313" key="14">
    <source>
        <dbReference type="Proteomes" id="UP000448292"/>
    </source>
</evidence>